<dbReference type="InterPro" id="IPR017853">
    <property type="entry name" value="GH"/>
</dbReference>
<dbReference type="HOGENOM" id="CLU_044973_4_0_1"/>
<evidence type="ECO:0000256" key="1">
    <source>
        <dbReference type="ARBA" id="ARBA00000632"/>
    </source>
</evidence>
<comment type="function">
    <text evidence="11">This enzyme has both lysozyme (acetylmuramidase) and diacetylmuramidase activities.</text>
</comment>
<evidence type="ECO:0000256" key="12">
    <source>
        <dbReference type="ARBA" id="ARBA00073159"/>
    </source>
</evidence>
<dbReference type="InterPro" id="IPR002053">
    <property type="entry name" value="Glyco_hydro_25"/>
</dbReference>
<dbReference type="SMART" id="SM00641">
    <property type="entry name" value="Glyco_25"/>
    <property type="match status" value="1"/>
</dbReference>
<dbReference type="GO" id="GO:0016052">
    <property type="term" value="P:carbohydrate catabolic process"/>
    <property type="evidence" value="ECO:0007669"/>
    <property type="project" value="TreeGrafter"/>
</dbReference>
<accession>A0A0C9W2N9</accession>
<evidence type="ECO:0000256" key="2">
    <source>
        <dbReference type="ARBA" id="ARBA00004613"/>
    </source>
</evidence>
<dbReference type="FunFam" id="3.20.20.80:FF:000060">
    <property type="entry name" value="Lysozyme M1"/>
    <property type="match status" value="1"/>
</dbReference>
<dbReference type="Gene3D" id="3.20.20.80">
    <property type="entry name" value="Glycosidases"/>
    <property type="match status" value="1"/>
</dbReference>
<dbReference type="EMBL" id="KN839875">
    <property type="protein sequence ID" value="KIJ60243.1"/>
    <property type="molecule type" value="Genomic_DNA"/>
</dbReference>
<dbReference type="GO" id="GO:0003796">
    <property type="term" value="F:lysozyme activity"/>
    <property type="evidence" value="ECO:0007669"/>
    <property type="project" value="UniProtKB-EC"/>
</dbReference>
<dbReference type="GO" id="GO:0009253">
    <property type="term" value="P:peptidoglycan catabolic process"/>
    <property type="evidence" value="ECO:0007669"/>
    <property type="project" value="InterPro"/>
</dbReference>
<dbReference type="GO" id="GO:0042742">
    <property type="term" value="P:defense response to bacterium"/>
    <property type="evidence" value="ECO:0007669"/>
    <property type="project" value="UniProtKB-KW"/>
</dbReference>
<name>A0A0C9W2N9_9AGAM</name>
<evidence type="ECO:0000256" key="14">
    <source>
        <dbReference type="SAM" id="SignalP"/>
    </source>
</evidence>
<dbReference type="InterPro" id="IPR018077">
    <property type="entry name" value="Glyco_hydro_fam25_subgr"/>
</dbReference>
<evidence type="ECO:0000313" key="15">
    <source>
        <dbReference type="EMBL" id="KIJ60243.1"/>
    </source>
</evidence>
<reference evidence="15 16" key="1">
    <citation type="submission" date="2014-04" db="EMBL/GenBank/DDBJ databases">
        <title>Evolutionary Origins and Diversification of the Mycorrhizal Mutualists.</title>
        <authorList>
            <consortium name="DOE Joint Genome Institute"/>
            <consortium name="Mycorrhizal Genomics Consortium"/>
            <person name="Kohler A."/>
            <person name="Kuo A."/>
            <person name="Nagy L.G."/>
            <person name="Floudas D."/>
            <person name="Copeland A."/>
            <person name="Barry K.W."/>
            <person name="Cichocki N."/>
            <person name="Veneault-Fourrey C."/>
            <person name="LaButti K."/>
            <person name="Lindquist E.A."/>
            <person name="Lipzen A."/>
            <person name="Lundell T."/>
            <person name="Morin E."/>
            <person name="Murat C."/>
            <person name="Riley R."/>
            <person name="Ohm R."/>
            <person name="Sun H."/>
            <person name="Tunlid A."/>
            <person name="Henrissat B."/>
            <person name="Grigoriev I.V."/>
            <person name="Hibbett D.S."/>
            <person name="Martin F."/>
        </authorList>
    </citation>
    <scope>NUCLEOTIDE SEQUENCE [LARGE SCALE GENOMIC DNA]</scope>
    <source>
        <strain evidence="15 16">MD-312</strain>
    </source>
</reference>
<feature type="chain" id="PRO_5002205712" description="N,O-diacetylmuramidase" evidence="14">
    <location>
        <begin position="20"/>
        <end position="234"/>
    </location>
</feature>
<keyword evidence="7" id="KW-0081">Bacteriolytic enzyme</keyword>
<evidence type="ECO:0000256" key="13">
    <source>
        <dbReference type="ARBA" id="ARBA00075474"/>
    </source>
</evidence>
<dbReference type="AlphaFoldDB" id="A0A0C9W2N9"/>
<evidence type="ECO:0000313" key="16">
    <source>
        <dbReference type="Proteomes" id="UP000053820"/>
    </source>
</evidence>
<dbReference type="PROSITE" id="PS51904">
    <property type="entry name" value="GLYCOSYL_HYDROL_F25_2"/>
    <property type="match status" value="1"/>
</dbReference>
<keyword evidence="6" id="KW-0929">Antimicrobial</keyword>
<comment type="similarity">
    <text evidence="3">Belongs to the glycosyl hydrolase 25 family.</text>
</comment>
<dbReference type="GO" id="GO:0005576">
    <property type="term" value="C:extracellular region"/>
    <property type="evidence" value="ECO:0007669"/>
    <property type="project" value="UniProtKB-SubCell"/>
</dbReference>
<keyword evidence="8 15" id="KW-0378">Hydrolase</keyword>
<dbReference type="PANTHER" id="PTHR34135">
    <property type="entry name" value="LYSOZYME"/>
    <property type="match status" value="1"/>
</dbReference>
<dbReference type="OrthoDB" id="2674703at2759"/>
<organism evidence="15 16">
    <name type="scientific">Hydnomerulius pinastri MD-312</name>
    <dbReference type="NCBI Taxonomy" id="994086"/>
    <lineage>
        <taxon>Eukaryota</taxon>
        <taxon>Fungi</taxon>
        <taxon>Dikarya</taxon>
        <taxon>Basidiomycota</taxon>
        <taxon>Agaricomycotina</taxon>
        <taxon>Agaricomycetes</taxon>
        <taxon>Agaricomycetidae</taxon>
        <taxon>Boletales</taxon>
        <taxon>Boletales incertae sedis</taxon>
        <taxon>Leucogyrophana</taxon>
    </lineage>
</organism>
<sequence length="234" mass="24833">MKSFIAFTLLAALATLTGASPLEQRDNKPKGIDVSGFQSNVGWQSVKNSGVSFTYIKATEGTTYKNPSFGQQWSGASSAGLIRGSIHFAHPDSGTGSAQAQFFHSNGGGWSNDGKTLPGSLDIENNPSGNTCYGLHVGSMVKWITSFSNEYHSLTGRYPVIYTNTAWWKACTGNNGGFGNSNPLWIASYGSSPGALPNGWNAATFWQYANSGSIPGDQDYFSGDMNGLVELARG</sequence>
<keyword evidence="14" id="KW-0732">Signal</keyword>
<keyword evidence="16" id="KW-1185">Reference proteome</keyword>
<comment type="catalytic activity">
    <reaction evidence="1">
        <text>Hydrolysis of (1-&gt;4)-beta-linkages between N-acetylmuramic acid and N-acetyl-D-glucosamine residues in a peptidoglycan and between N-acetyl-D-glucosamine residues in chitodextrins.</text>
        <dbReference type="EC" id="3.2.1.17"/>
    </reaction>
</comment>
<evidence type="ECO:0000256" key="6">
    <source>
        <dbReference type="ARBA" id="ARBA00022529"/>
    </source>
</evidence>
<evidence type="ECO:0000256" key="10">
    <source>
        <dbReference type="ARBA" id="ARBA00023295"/>
    </source>
</evidence>
<comment type="subcellular location">
    <subcellularLocation>
        <location evidence="2">Secreted</location>
    </subcellularLocation>
</comment>
<proteinExistence type="inferred from homology"/>
<keyword evidence="9" id="KW-1015">Disulfide bond</keyword>
<dbReference type="GO" id="GO:0016998">
    <property type="term" value="P:cell wall macromolecule catabolic process"/>
    <property type="evidence" value="ECO:0007669"/>
    <property type="project" value="InterPro"/>
</dbReference>
<keyword evidence="5" id="KW-0964">Secreted</keyword>
<dbReference type="PANTHER" id="PTHR34135:SF2">
    <property type="entry name" value="LYSOZYME"/>
    <property type="match status" value="1"/>
</dbReference>
<dbReference type="SUPFAM" id="SSF51445">
    <property type="entry name" value="(Trans)glycosidases"/>
    <property type="match status" value="1"/>
</dbReference>
<evidence type="ECO:0000256" key="11">
    <source>
        <dbReference type="ARBA" id="ARBA00055588"/>
    </source>
</evidence>
<dbReference type="Proteomes" id="UP000053820">
    <property type="component" value="Unassembled WGS sequence"/>
</dbReference>
<dbReference type="Pfam" id="PF01183">
    <property type="entry name" value="Glyco_hydro_25"/>
    <property type="match status" value="1"/>
</dbReference>
<evidence type="ECO:0000256" key="3">
    <source>
        <dbReference type="ARBA" id="ARBA00010646"/>
    </source>
</evidence>
<evidence type="ECO:0000256" key="7">
    <source>
        <dbReference type="ARBA" id="ARBA00022638"/>
    </source>
</evidence>
<evidence type="ECO:0000256" key="5">
    <source>
        <dbReference type="ARBA" id="ARBA00022525"/>
    </source>
</evidence>
<gene>
    <name evidence="15" type="ORF">HYDPIDRAFT_177532</name>
</gene>
<evidence type="ECO:0000256" key="8">
    <source>
        <dbReference type="ARBA" id="ARBA00022801"/>
    </source>
</evidence>
<protein>
    <recommendedName>
        <fullName evidence="12">N,O-diacetylmuramidase</fullName>
        <ecNumber evidence="4">3.2.1.17</ecNumber>
    </recommendedName>
    <alternativeName>
        <fullName evidence="13">Lysozyme CH</fullName>
    </alternativeName>
</protein>
<evidence type="ECO:0000256" key="4">
    <source>
        <dbReference type="ARBA" id="ARBA00012732"/>
    </source>
</evidence>
<evidence type="ECO:0000256" key="9">
    <source>
        <dbReference type="ARBA" id="ARBA00023157"/>
    </source>
</evidence>
<keyword evidence="10" id="KW-0326">Glycosidase</keyword>
<feature type="signal peptide" evidence="14">
    <location>
        <begin position="1"/>
        <end position="19"/>
    </location>
</feature>
<dbReference type="GO" id="GO:0031640">
    <property type="term" value="P:killing of cells of another organism"/>
    <property type="evidence" value="ECO:0007669"/>
    <property type="project" value="UniProtKB-KW"/>
</dbReference>
<dbReference type="EC" id="3.2.1.17" evidence="4"/>